<dbReference type="PANTHER" id="PTHR43333:SF1">
    <property type="entry name" value="D-ISOMER SPECIFIC 2-HYDROXYACID DEHYDROGENASE NAD-BINDING DOMAIN-CONTAINING PROTEIN"/>
    <property type="match status" value="1"/>
</dbReference>
<accession>A0AA38HGG9</accession>
<dbReference type="PANTHER" id="PTHR43333">
    <property type="entry name" value="2-HACID_DH_C DOMAIN-CONTAINING PROTEIN"/>
    <property type="match status" value="1"/>
</dbReference>
<keyword evidence="1" id="KW-0560">Oxidoreductase</keyword>
<comment type="caution">
    <text evidence="4">The sequence shown here is derived from an EMBL/GenBank/DDBJ whole genome shotgun (WGS) entry which is preliminary data.</text>
</comment>
<dbReference type="Gene3D" id="3.40.50.720">
    <property type="entry name" value="NAD(P)-binding Rossmann-like Domain"/>
    <property type="match status" value="2"/>
</dbReference>
<evidence type="ECO:0000259" key="3">
    <source>
        <dbReference type="Pfam" id="PF02826"/>
    </source>
</evidence>
<evidence type="ECO:0000313" key="4">
    <source>
        <dbReference type="EMBL" id="KAI9638424.1"/>
    </source>
</evidence>
<organism evidence="4 5">
    <name type="scientific">Dioszegia hungarica</name>
    <dbReference type="NCBI Taxonomy" id="4972"/>
    <lineage>
        <taxon>Eukaryota</taxon>
        <taxon>Fungi</taxon>
        <taxon>Dikarya</taxon>
        <taxon>Basidiomycota</taxon>
        <taxon>Agaricomycotina</taxon>
        <taxon>Tremellomycetes</taxon>
        <taxon>Tremellales</taxon>
        <taxon>Bulleribasidiaceae</taxon>
        <taxon>Dioszegia</taxon>
    </lineage>
</organism>
<dbReference type="Pfam" id="PF02826">
    <property type="entry name" value="2-Hacid_dh_C"/>
    <property type="match status" value="1"/>
</dbReference>
<feature type="domain" description="D-isomer specific 2-hydroxyacid dehydrogenase NAD-binding" evidence="3">
    <location>
        <begin position="153"/>
        <end position="321"/>
    </location>
</feature>
<name>A0AA38HGG9_9TREE</name>
<dbReference type="FunFam" id="3.40.50.720:FF:000363">
    <property type="entry name" value="D-isomer specific 2-hydroxyacid dehydrogenase"/>
    <property type="match status" value="1"/>
</dbReference>
<evidence type="ECO:0000313" key="5">
    <source>
        <dbReference type="Proteomes" id="UP001164286"/>
    </source>
</evidence>
<dbReference type="RefSeq" id="XP_052948201.1">
    <property type="nucleotide sequence ID" value="XM_053086710.1"/>
</dbReference>
<dbReference type="EMBL" id="JAKWFO010000003">
    <property type="protein sequence ID" value="KAI9638424.1"/>
    <property type="molecule type" value="Genomic_DNA"/>
</dbReference>
<dbReference type="SUPFAM" id="SSF51735">
    <property type="entry name" value="NAD(P)-binding Rossmann-fold domains"/>
    <property type="match status" value="1"/>
</dbReference>
<evidence type="ECO:0000256" key="2">
    <source>
        <dbReference type="ARBA" id="ARBA00023027"/>
    </source>
</evidence>
<dbReference type="AlphaFoldDB" id="A0AA38HGG9"/>
<dbReference type="GO" id="GO:0016491">
    <property type="term" value="F:oxidoreductase activity"/>
    <property type="evidence" value="ECO:0007669"/>
    <property type="project" value="UniProtKB-KW"/>
</dbReference>
<dbReference type="InterPro" id="IPR006140">
    <property type="entry name" value="D-isomer_DH_NAD-bd"/>
</dbReference>
<dbReference type="Proteomes" id="UP001164286">
    <property type="component" value="Unassembled WGS sequence"/>
</dbReference>
<dbReference type="GeneID" id="77725911"/>
<protein>
    <submittedName>
        <fullName evidence="4">D-isomer specific 2-hydroxyacid dehydrogenase</fullName>
    </submittedName>
</protein>
<sequence>MTAHTYTTLVLGFEVSPDVKSKLDKTFHTVHYHPDGSIPDKAWRESDVCFAMPNGLPDTLKLEQVPNLHLVQILSAGANKVLEGEFFKNEKAWKQISVSTASGIHVYSIPQYIIGQAISLYMNLHQQHWLLRSRNKWATKPDVELKTAPGTPTNFISLRGKTAGMLGYGHIAREAARLFQAHGVNVIAANTRGEKSKDTGFIVPGTGDKNGSIPSAYYSTSDEKSFDEFLSKTDILVASLPSTPQTQYLLKSKHFKALRENAIFINVGRGDLVSSDVLLEALDASPPHILAVGIDVTDPEPLPDGHPLFTHPRALITPHTSGDFAGYVDAATELLVANVEQLRKGGVAFNKVDPARGY</sequence>
<reference evidence="4" key="1">
    <citation type="journal article" date="2022" name="G3 (Bethesda)">
        <title>High quality genome of the basidiomycete yeast Dioszegia hungarica PDD-24b-2 isolated from cloud water.</title>
        <authorList>
            <person name="Jarrige D."/>
            <person name="Haridas S."/>
            <person name="Bleykasten-Grosshans C."/>
            <person name="Joly M."/>
            <person name="Nadalig T."/>
            <person name="Sancelme M."/>
            <person name="Vuilleumier S."/>
            <person name="Grigoriev I.V."/>
            <person name="Amato P."/>
            <person name="Bringel F."/>
        </authorList>
    </citation>
    <scope>NUCLEOTIDE SEQUENCE</scope>
    <source>
        <strain evidence="4">PDD-24b-2</strain>
    </source>
</reference>
<gene>
    <name evidence="4" type="ORF">MKK02DRAFT_23314</name>
</gene>
<proteinExistence type="predicted"/>
<keyword evidence="2" id="KW-0520">NAD</keyword>
<keyword evidence="5" id="KW-1185">Reference proteome</keyword>
<dbReference type="InterPro" id="IPR036291">
    <property type="entry name" value="NAD(P)-bd_dom_sf"/>
</dbReference>
<dbReference type="GO" id="GO:0051287">
    <property type="term" value="F:NAD binding"/>
    <property type="evidence" value="ECO:0007669"/>
    <property type="project" value="InterPro"/>
</dbReference>
<evidence type="ECO:0000256" key="1">
    <source>
        <dbReference type="ARBA" id="ARBA00023002"/>
    </source>
</evidence>